<dbReference type="PANTHER" id="PTHR34138">
    <property type="entry name" value="CELL SHAPE-DETERMINING PROTEIN MREC"/>
    <property type="match status" value="1"/>
</dbReference>
<keyword evidence="7" id="KW-1185">Reference proteome</keyword>
<evidence type="ECO:0000259" key="5">
    <source>
        <dbReference type="Pfam" id="PF04085"/>
    </source>
</evidence>
<dbReference type="EMBL" id="JAFITR010000099">
    <property type="protein sequence ID" value="MBN4067279.1"/>
    <property type="molecule type" value="Genomic_DNA"/>
</dbReference>
<dbReference type="InterPro" id="IPR042175">
    <property type="entry name" value="Cell/Rod_MreC_2"/>
</dbReference>
<comment type="similarity">
    <text evidence="1">Belongs to the MreC family.</text>
</comment>
<dbReference type="Gene3D" id="2.40.10.340">
    <property type="entry name" value="Rod shape-determining protein MreC, domain 1"/>
    <property type="match status" value="1"/>
</dbReference>
<gene>
    <name evidence="6" type="ORF">JYU14_04270</name>
</gene>
<sequence>MSYKKKWKIAPYLVVVVLLFSLLSMPKGVVEDGRGAAAWVAAPFWKALYKIKMGGIPYFPFLSFFKKTSRKSFSKELGQLQTENFQLQAKLREYERLIVFYQDANRTVELRGALSAEAGIPKEMIKRRYEELESFLQSASKALIGRVIYRDPAAWSSYVWINLGEKDNRGLASPVVVKNSPVILNNAVVGVIDEVGDVQSRVQLITGSKLRLSVRVVRGGPENILLLKQIDSIQQALETRKDLFHDLDAASLIRQDFENLRGLILSQTEEIYLAKGELAGVSRPAWRSRGTLLKGYGFNYDSDDEEGLARNLVTGEYFIRGGEGQPLIQGGDLLVTTGFDGHFPSGLLVARVVKVHPLKEGAFAYDIDAKPVIDLLHDIEHLFVIPPNVLSEGLLHQSPLSHRDP</sequence>
<feature type="domain" description="Rod shape-determining protein MreC beta-barrel core" evidence="5">
    <location>
        <begin position="327"/>
        <end position="385"/>
    </location>
</feature>
<dbReference type="Proteomes" id="UP000722121">
    <property type="component" value="Unassembled WGS sequence"/>
</dbReference>
<dbReference type="Pfam" id="PF04085">
    <property type="entry name" value="MreC"/>
    <property type="match status" value="2"/>
</dbReference>
<keyword evidence="3" id="KW-0133">Cell shape</keyword>
<dbReference type="InterPro" id="IPR055342">
    <property type="entry name" value="MreC_beta-barrel_core"/>
</dbReference>
<dbReference type="InterPro" id="IPR042177">
    <property type="entry name" value="Cell/Rod_1"/>
</dbReference>
<feature type="domain" description="Rod shape-determining protein MreC beta-barrel core" evidence="5">
    <location>
        <begin position="147"/>
        <end position="225"/>
    </location>
</feature>
<reference evidence="6 7" key="1">
    <citation type="submission" date="2021-02" db="EMBL/GenBank/DDBJ databases">
        <title>Activity-based single-cell genomes from oceanic crustal fluid captures similar information to metagenomic and metatranscriptomic surveys with orders of magnitude less sampling.</title>
        <authorList>
            <person name="D'Angelo T.S."/>
            <person name="Orcutt B.N."/>
        </authorList>
    </citation>
    <scope>NUCLEOTIDE SEQUENCE [LARGE SCALE GENOMIC DNA]</scope>
    <source>
        <strain evidence="6">AH-315-G07</strain>
    </source>
</reference>
<dbReference type="Gene3D" id="2.40.10.350">
    <property type="entry name" value="Rod shape-determining protein MreC, domain 2"/>
    <property type="match status" value="1"/>
</dbReference>
<evidence type="ECO:0000313" key="7">
    <source>
        <dbReference type="Proteomes" id="UP000722121"/>
    </source>
</evidence>
<comment type="caution">
    <text evidence="6">The sequence shown here is derived from an EMBL/GenBank/DDBJ whole genome shotgun (WGS) entry which is preliminary data.</text>
</comment>
<evidence type="ECO:0000256" key="4">
    <source>
        <dbReference type="ARBA" id="ARBA00032089"/>
    </source>
</evidence>
<proteinExistence type="inferred from homology"/>
<evidence type="ECO:0000313" key="6">
    <source>
        <dbReference type="EMBL" id="MBN4067279.1"/>
    </source>
</evidence>
<evidence type="ECO:0000256" key="2">
    <source>
        <dbReference type="ARBA" id="ARBA00013855"/>
    </source>
</evidence>
<protein>
    <recommendedName>
        <fullName evidence="2">Cell shape-determining protein MreC</fullName>
    </recommendedName>
    <alternativeName>
        <fullName evidence="4">Cell shape protein MreC</fullName>
    </alternativeName>
</protein>
<evidence type="ECO:0000256" key="1">
    <source>
        <dbReference type="ARBA" id="ARBA00009369"/>
    </source>
</evidence>
<dbReference type="PANTHER" id="PTHR34138:SF1">
    <property type="entry name" value="CELL SHAPE-DETERMINING PROTEIN MREC"/>
    <property type="match status" value="1"/>
</dbReference>
<organism evidence="6 7">
    <name type="scientific">Simkania negevensis</name>
    <dbReference type="NCBI Taxonomy" id="83561"/>
    <lineage>
        <taxon>Bacteria</taxon>
        <taxon>Pseudomonadati</taxon>
        <taxon>Chlamydiota</taxon>
        <taxon>Chlamydiia</taxon>
        <taxon>Parachlamydiales</taxon>
        <taxon>Simkaniaceae</taxon>
        <taxon>Simkania</taxon>
    </lineage>
</organism>
<name>A0ABS3ARW0_9BACT</name>
<dbReference type="InterPro" id="IPR007221">
    <property type="entry name" value="MreC"/>
</dbReference>
<accession>A0ABS3ARW0</accession>
<evidence type="ECO:0000256" key="3">
    <source>
        <dbReference type="ARBA" id="ARBA00022960"/>
    </source>
</evidence>